<comment type="caution">
    <text evidence="1">The sequence shown here is derived from an EMBL/GenBank/DDBJ whole genome shotgun (WGS) entry which is preliminary data.</text>
</comment>
<proteinExistence type="predicted"/>
<evidence type="ECO:0000313" key="2">
    <source>
        <dbReference type="Proteomes" id="UP001201812"/>
    </source>
</evidence>
<reference evidence="1" key="1">
    <citation type="submission" date="2022-01" db="EMBL/GenBank/DDBJ databases">
        <title>Genome Sequence Resource for Two Populations of Ditylenchus destructor, the Migratory Endoparasitic Phytonematode.</title>
        <authorList>
            <person name="Zhang H."/>
            <person name="Lin R."/>
            <person name="Xie B."/>
        </authorList>
    </citation>
    <scope>NUCLEOTIDE SEQUENCE</scope>
    <source>
        <strain evidence="1">BazhouSP</strain>
    </source>
</reference>
<name>A0AAD4QXK9_9BILA</name>
<dbReference type="EMBL" id="JAKKPZ010000349">
    <property type="protein sequence ID" value="KAI1696113.1"/>
    <property type="molecule type" value="Genomic_DNA"/>
</dbReference>
<dbReference type="Proteomes" id="UP001201812">
    <property type="component" value="Unassembled WGS sequence"/>
</dbReference>
<accession>A0AAD4QXK9</accession>
<sequence>MIKSETNWFKKLNAEEQHFVRQRCSRNVSQRAEERVIGGYVAEKGQSVAQPETLCSDLVSSTLRAISLLKPKKAGHRQTQQWHAITAYHCFTSEKSRSRKLRLKFGGLCHSQGSMNDDQEFAQECLNGTDMYTADCYMNCYRHSSDDDENATFKVHVIGWHDGKYPLAILQINERISTTYVVCLQYSIGFKNREPEGFVPKVVFDDETHISIQMSQEELANSSLHYATKKQCNVEGKGMFFCAKPYNRPTG</sequence>
<dbReference type="AlphaFoldDB" id="A0AAD4QXK9"/>
<organism evidence="1 2">
    <name type="scientific">Ditylenchus destructor</name>
    <dbReference type="NCBI Taxonomy" id="166010"/>
    <lineage>
        <taxon>Eukaryota</taxon>
        <taxon>Metazoa</taxon>
        <taxon>Ecdysozoa</taxon>
        <taxon>Nematoda</taxon>
        <taxon>Chromadorea</taxon>
        <taxon>Rhabditida</taxon>
        <taxon>Tylenchina</taxon>
        <taxon>Tylenchomorpha</taxon>
        <taxon>Sphaerularioidea</taxon>
        <taxon>Anguinidae</taxon>
        <taxon>Anguininae</taxon>
        <taxon>Ditylenchus</taxon>
    </lineage>
</organism>
<keyword evidence="2" id="KW-1185">Reference proteome</keyword>
<protein>
    <submittedName>
        <fullName evidence="1">Uncharacterized protein</fullName>
    </submittedName>
</protein>
<evidence type="ECO:0000313" key="1">
    <source>
        <dbReference type="EMBL" id="KAI1696113.1"/>
    </source>
</evidence>
<gene>
    <name evidence="1" type="ORF">DdX_19219</name>
</gene>